<dbReference type="Pfam" id="PF00496">
    <property type="entry name" value="SBP_bac_5"/>
    <property type="match status" value="1"/>
</dbReference>
<comment type="similarity">
    <text evidence="1">Belongs to the bacterial solute-binding protein 5 family.</text>
</comment>
<evidence type="ECO:0000313" key="7">
    <source>
        <dbReference type="EMBL" id="MEJ6348560.1"/>
    </source>
</evidence>
<comment type="caution">
    <text evidence="7">The sequence shown here is derived from an EMBL/GenBank/DDBJ whole genome shotgun (WGS) entry which is preliminary data.</text>
</comment>
<dbReference type="InterPro" id="IPR000914">
    <property type="entry name" value="SBP_5_dom"/>
</dbReference>
<dbReference type="PIRSF" id="PIRSF002741">
    <property type="entry name" value="MppA"/>
    <property type="match status" value="1"/>
</dbReference>
<evidence type="ECO:0000256" key="2">
    <source>
        <dbReference type="ARBA" id="ARBA00022448"/>
    </source>
</evidence>
<dbReference type="PANTHER" id="PTHR30290:SF9">
    <property type="entry name" value="OLIGOPEPTIDE-BINDING PROTEIN APPA"/>
    <property type="match status" value="1"/>
</dbReference>
<evidence type="ECO:0000256" key="3">
    <source>
        <dbReference type="ARBA" id="ARBA00022729"/>
    </source>
</evidence>
<dbReference type="CDD" id="cd08510">
    <property type="entry name" value="PBP2_Lactococcal_OppA_like"/>
    <property type="match status" value="1"/>
</dbReference>
<dbReference type="PROSITE" id="PS51257">
    <property type="entry name" value="PROKAR_LIPOPROTEIN"/>
    <property type="match status" value="1"/>
</dbReference>
<feature type="chain" id="PRO_5045294239" evidence="5">
    <location>
        <begin position="23"/>
        <end position="591"/>
    </location>
</feature>
<dbReference type="EMBL" id="JAWMWG010000001">
    <property type="protein sequence ID" value="MEJ6348560.1"/>
    <property type="molecule type" value="Genomic_DNA"/>
</dbReference>
<evidence type="ECO:0000313" key="8">
    <source>
        <dbReference type="Proteomes" id="UP001377804"/>
    </source>
</evidence>
<gene>
    <name evidence="7" type="ORF">R4Y45_04880</name>
</gene>
<evidence type="ECO:0000256" key="1">
    <source>
        <dbReference type="ARBA" id="ARBA00005695"/>
    </source>
</evidence>
<evidence type="ECO:0000259" key="6">
    <source>
        <dbReference type="Pfam" id="PF00496"/>
    </source>
</evidence>
<name>A0ABU8SGQ1_9LACO</name>
<dbReference type="PANTHER" id="PTHR30290">
    <property type="entry name" value="PERIPLASMIC BINDING COMPONENT OF ABC TRANSPORTER"/>
    <property type="match status" value="1"/>
</dbReference>
<dbReference type="Gene3D" id="3.10.105.10">
    <property type="entry name" value="Dipeptide-binding Protein, Domain 3"/>
    <property type="match status" value="1"/>
</dbReference>
<sequence length="591" mass="65321">MVSKRKKWLMPIATAAVAMTLAGCSSNGGGSDSSSKQAETTNKQFPVSVSNKSKPVEGGTLSLAMVSDTPFTGIFNSALATSANDSSVSQFGDESLFKYDDNYKIVDGGAANLKLNVDAKTATITINPNVKWSDGQPLTAKDVVYSYKIIANPATKSSRYTESLQGIEGITDYNAGKSDQISGITTPNGEDGNEVVIKFKEMKPGMTQSGNGYLWETASPEHQLKDVPFDKLVSSDQVRKTPLYYGPYKLSNLVAGQSAEWVPNEYYYGEKPKLSKITISVVSPSNATQAALSNTYDIIGVQNSAWKEVQSAPNTEFIGKIPLSYSYLGFKVGKWDAEKGESVMNTNSKMSDQKLRQAIGYAMNVDQAYEKFMNGLSFRIPTLIPEQFEQYFNKDVKGYDFNLDKANQLLDEAGYKKEGDYRVDKNGQPLVIKLAAMSGSAVQEPIIQNYIQQWKKIGLNVQLTSGRLIEFNSFYDKIQNDDPDVDMFMAAWSLSSEPSPNDIYNRKAPFNFSRFVSDEQDKLLADIDSQDSFNAEHRQKAFFKWQEWMNDNAYVIPIANSYGITAVNKRVVGYSKLPSSSWASVGVSENK</sequence>
<accession>A0ABU8SGQ1</accession>
<evidence type="ECO:0000256" key="4">
    <source>
        <dbReference type="SAM" id="MobiDB-lite"/>
    </source>
</evidence>
<protein>
    <submittedName>
        <fullName evidence="7">Oligopeptide ABC transporter substrate-binding protein</fullName>
    </submittedName>
</protein>
<dbReference type="Proteomes" id="UP001377804">
    <property type="component" value="Unassembled WGS sequence"/>
</dbReference>
<dbReference type="InterPro" id="IPR039424">
    <property type="entry name" value="SBP_5"/>
</dbReference>
<feature type="signal peptide" evidence="5">
    <location>
        <begin position="1"/>
        <end position="22"/>
    </location>
</feature>
<evidence type="ECO:0000256" key="5">
    <source>
        <dbReference type="SAM" id="SignalP"/>
    </source>
</evidence>
<dbReference type="RefSeq" id="WP_339969847.1">
    <property type="nucleotide sequence ID" value="NZ_JAWMWG010000001.1"/>
</dbReference>
<proteinExistence type="inferred from homology"/>
<feature type="domain" description="Solute-binding protein family 5" evidence="6">
    <location>
        <begin position="110"/>
        <end position="506"/>
    </location>
</feature>
<dbReference type="SUPFAM" id="SSF53850">
    <property type="entry name" value="Periplasmic binding protein-like II"/>
    <property type="match status" value="1"/>
</dbReference>
<dbReference type="Gene3D" id="3.40.190.10">
    <property type="entry name" value="Periplasmic binding protein-like II"/>
    <property type="match status" value="1"/>
</dbReference>
<feature type="compositionally biased region" description="Polar residues" evidence="4">
    <location>
        <begin position="36"/>
        <end position="53"/>
    </location>
</feature>
<organism evidence="7 8">
    <name type="scientific">Holzapfeliella saturejae</name>
    <dbReference type="NCBI Taxonomy" id="3082953"/>
    <lineage>
        <taxon>Bacteria</taxon>
        <taxon>Bacillati</taxon>
        <taxon>Bacillota</taxon>
        <taxon>Bacilli</taxon>
        <taxon>Lactobacillales</taxon>
        <taxon>Lactobacillaceae</taxon>
        <taxon>Holzapfeliella</taxon>
    </lineage>
</organism>
<keyword evidence="8" id="KW-1185">Reference proteome</keyword>
<keyword evidence="2" id="KW-0813">Transport</keyword>
<reference evidence="7 8" key="1">
    <citation type="submission" date="2023-10" db="EMBL/GenBank/DDBJ databases">
        <title>Holzapfeliella saturejae sp. nov. isolated from Satureja montana flowers.</title>
        <authorList>
            <person name="Alcantara C."/>
            <person name="Zuniga M."/>
            <person name="Landete J.M."/>
            <person name="Monedero V."/>
        </authorList>
    </citation>
    <scope>NUCLEOTIDE SEQUENCE [LARGE SCALE GENOMIC DNA]</scope>
    <source>
        <strain evidence="7 8">He02</strain>
    </source>
</reference>
<dbReference type="InterPro" id="IPR030678">
    <property type="entry name" value="Peptide/Ni-bd"/>
</dbReference>
<feature type="region of interest" description="Disordered" evidence="4">
    <location>
        <begin position="28"/>
        <end position="55"/>
    </location>
</feature>
<keyword evidence="3 5" id="KW-0732">Signal</keyword>